<feature type="region of interest" description="Disordered" evidence="6">
    <location>
        <begin position="135"/>
        <end position="173"/>
    </location>
</feature>
<keyword evidence="3" id="KW-0687">Ribonucleoprotein</keyword>
<accession>A0A3S3VCH5</accession>
<dbReference type="SMART" id="SM01393">
    <property type="entry name" value="Ribosomal_L32e"/>
    <property type="match status" value="1"/>
</dbReference>
<dbReference type="AlphaFoldDB" id="A0A3S3VCH5"/>
<keyword evidence="2" id="KW-0689">Ribosomal protein</keyword>
<dbReference type="InterPro" id="IPR001515">
    <property type="entry name" value="Ribosomal_eL32"/>
</dbReference>
<dbReference type="GO" id="GO:0006412">
    <property type="term" value="P:translation"/>
    <property type="evidence" value="ECO:0007669"/>
    <property type="project" value="InterPro"/>
</dbReference>
<evidence type="ECO:0000256" key="6">
    <source>
        <dbReference type="SAM" id="MobiDB-lite"/>
    </source>
</evidence>
<evidence type="ECO:0000256" key="4">
    <source>
        <dbReference type="ARBA" id="ARBA00035229"/>
    </source>
</evidence>
<dbReference type="GO" id="GO:0003735">
    <property type="term" value="F:structural constituent of ribosome"/>
    <property type="evidence" value="ECO:0007669"/>
    <property type="project" value="InterPro"/>
</dbReference>
<sequence>MTGCGCSQENCAHEFESLLRKRQKIASRRPKFRRSESNRFPRLGDKWRSSKGIRSKMRLKKKGRWPIVETGYRGPKLTRGLNPKGMIEVLVHTPEDVEFVDPCFMAIRIAASVGKRKRAEIIKRAEEFGVEIVNLRPDEKPKETKADVEGEEKPSEGTAASEASAEDQEGKKE</sequence>
<dbReference type="InterPro" id="IPR023654">
    <property type="entry name" value="Ribosomal_eL32_arc"/>
</dbReference>
<evidence type="ECO:0000313" key="7">
    <source>
        <dbReference type="EMBL" id="RWX73531.1"/>
    </source>
</evidence>
<dbReference type="PANTHER" id="PTHR23413">
    <property type="entry name" value="60S RIBOSOMAL PROTEIN L32 AND DNA-DIRECTED RNA POLYMERASE II, SUBUNIT N"/>
    <property type="match status" value="1"/>
</dbReference>
<dbReference type="SUPFAM" id="SSF52042">
    <property type="entry name" value="Ribosomal protein L32e"/>
    <property type="match status" value="1"/>
</dbReference>
<organism evidence="7 8">
    <name type="scientific">Methanosuratincola subterraneus</name>
    <dbReference type="NCBI Taxonomy" id="2593994"/>
    <lineage>
        <taxon>Archaea</taxon>
        <taxon>Thermoproteota</taxon>
        <taxon>Methanosuratincolia</taxon>
        <taxon>Candidatus Methanomethylicales</taxon>
        <taxon>Candidatus Methanomethylicaceae</taxon>
        <taxon>Candidatus Methanosuratincola (ex Vanwonterghem et al. 2016)</taxon>
    </lineage>
</organism>
<comment type="similarity">
    <text evidence="1">Belongs to the eukaryotic ribosomal protein eL32 family.</text>
</comment>
<evidence type="ECO:0000256" key="5">
    <source>
        <dbReference type="ARBA" id="ARBA00035377"/>
    </source>
</evidence>
<comment type="caution">
    <text evidence="7">The sequence shown here is derived from an EMBL/GenBank/DDBJ whole genome shotgun (WGS) entry which is preliminary data.</text>
</comment>
<gene>
    <name evidence="7" type="ORF">Metus_1505</name>
</gene>
<dbReference type="PANTHER" id="PTHR23413:SF1">
    <property type="entry name" value="RIBOSOMAL PROTEIN L32"/>
    <property type="match status" value="1"/>
</dbReference>
<evidence type="ECO:0000256" key="1">
    <source>
        <dbReference type="ARBA" id="ARBA00008431"/>
    </source>
</evidence>
<dbReference type="Proteomes" id="UP000288215">
    <property type="component" value="Unassembled WGS sequence"/>
</dbReference>
<feature type="compositionally biased region" description="Basic and acidic residues" evidence="6">
    <location>
        <begin position="136"/>
        <end position="155"/>
    </location>
</feature>
<dbReference type="GO" id="GO:0022625">
    <property type="term" value="C:cytosolic large ribosomal subunit"/>
    <property type="evidence" value="ECO:0007669"/>
    <property type="project" value="TreeGrafter"/>
</dbReference>
<name>A0A3S3VCH5_METS7</name>
<evidence type="ECO:0000256" key="2">
    <source>
        <dbReference type="ARBA" id="ARBA00022980"/>
    </source>
</evidence>
<dbReference type="NCBIfam" id="NF006332">
    <property type="entry name" value="PRK08562.1"/>
    <property type="match status" value="1"/>
</dbReference>
<dbReference type="InterPro" id="IPR036351">
    <property type="entry name" value="Ribosomal_eL32_sf"/>
</dbReference>
<dbReference type="CDD" id="cd00513">
    <property type="entry name" value="Ribosomal_L32_L32e"/>
    <property type="match status" value="1"/>
</dbReference>
<evidence type="ECO:0000313" key="8">
    <source>
        <dbReference type="Proteomes" id="UP000288215"/>
    </source>
</evidence>
<proteinExistence type="inferred from homology"/>
<reference evidence="7 8" key="1">
    <citation type="submission" date="2018-12" db="EMBL/GenBank/DDBJ databases">
        <title>The complete genome of the methanogenic archaea of the candidate phylum Verstraetearchaeota, obtained from the metagenome of underground thermal water.</title>
        <authorList>
            <person name="Kadnikov V.V."/>
            <person name="Mardanov A.V."/>
            <person name="Beletsky A.V."/>
            <person name="Karnachuk O.V."/>
            <person name="Ravin N.V."/>
        </authorList>
    </citation>
    <scope>NUCLEOTIDE SEQUENCE [LARGE SCALE GENOMIC DNA]</scope>
    <source>
        <strain evidence="7">Ch88</strain>
    </source>
</reference>
<dbReference type="EMBL" id="RXGA01000003">
    <property type="protein sequence ID" value="RWX73531.1"/>
    <property type="molecule type" value="Genomic_DNA"/>
</dbReference>
<protein>
    <recommendedName>
        <fullName evidence="4">Large ribosomal subunit protein eL32</fullName>
    </recommendedName>
    <alternativeName>
        <fullName evidence="5">50S ribosomal protein L32e</fullName>
    </alternativeName>
</protein>
<evidence type="ECO:0000256" key="3">
    <source>
        <dbReference type="ARBA" id="ARBA00023274"/>
    </source>
</evidence>
<dbReference type="Pfam" id="PF01655">
    <property type="entry name" value="Ribosomal_L32e"/>
    <property type="match status" value="1"/>
</dbReference>